<protein>
    <submittedName>
        <fullName evidence="3">DUF333 domain-containing protein</fullName>
    </submittedName>
</protein>
<keyword evidence="1" id="KW-0732">Signal</keyword>
<evidence type="ECO:0000313" key="4">
    <source>
        <dbReference type="Proteomes" id="UP001161707"/>
    </source>
</evidence>
<proteinExistence type="predicted"/>
<comment type="caution">
    <text evidence="3">The sequence shown here is derived from an EMBL/GenBank/DDBJ whole genome shotgun (WGS) entry which is preliminary data.</text>
</comment>
<evidence type="ECO:0000313" key="2">
    <source>
        <dbReference type="EMBL" id="MDH0194145.1"/>
    </source>
</evidence>
<gene>
    <name evidence="3" type="ORF">N5E88_19065</name>
    <name evidence="2" type="ORF">N7383_00705</name>
</gene>
<feature type="signal peptide" evidence="1">
    <location>
        <begin position="1"/>
        <end position="17"/>
    </location>
</feature>
<accession>A0AA42R4K1</accession>
<organism evidence="3 4">
    <name type="scientific">Enterobacter cloacae</name>
    <dbReference type="NCBI Taxonomy" id="550"/>
    <lineage>
        <taxon>Bacteria</taxon>
        <taxon>Pseudomonadati</taxon>
        <taxon>Pseudomonadota</taxon>
        <taxon>Gammaproteobacteria</taxon>
        <taxon>Enterobacterales</taxon>
        <taxon>Enterobacteriaceae</taxon>
        <taxon>Enterobacter</taxon>
        <taxon>Enterobacter cloacae complex</taxon>
    </lineage>
</organism>
<evidence type="ECO:0000256" key="1">
    <source>
        <dbReference type="SAM" id="SignalP"/>
    </source>
</evidence>
<dbReference type="PANTHER" id="PTHR38008">
    <property type="entry name" value="HEMOLYSIN-RELATED"/>
    <property type="match status" value="1"/>
</dbReference>
<dbReference type="Proteomes" id="UP001161707">
    <property type="component" value="Unassembled WGS sequence"/>
</dbReference>
<name>A0AA42R4K1_ENTCL</name>
<dbReference type="EMBL" id="JAOCIY010000062">
    <property type="protein sequence ID" value="MDH1481572.1"/>
    <property type="molecule type" value="Genomic_DNA"/>
</dbReference>
<dbReference type="AlphaFoldDB" id="A0AA42R4K1"/>
<evidence type="ECO:0000313" key="3">
    <source>
        <dbReference type="EMBL" id="MDH1481572.1"/>
    </source>
</evidence>
<dbReference type="InterPro" id="IPR005590">
    <property type="entry name" value="DUF333"/>
</dbReference>
<dbReference type="Pfam" id="PF03891">
    <property type="entry name" value="DUF333"/>
    <property type="match status" value="1"/>
</dbReference>
<sequence>MNTMRFLLLALALPLAACTTKTSPPVAPPPPHRVGMANPASVYCLEKGGEQIPIQSPQGVRTECKLPGGEVIDEWELYRRDHPQPAR</sequence>
<dbReference type="EMBL" id="JAODZM010000001">
    <property type="protein sequence ID" value="MDH0194145.1"/>
    <property type="molecule type" value="Genomic_DNA"/>
</dbReference>
<feature type="chain" id="PRO_5041234888" evidence="1">
    <location>
        <begin position="18"/>
        <end position="87"/>
    </location>
</feature>
<dbReference type="PANTHER" id="PTHR38008:SF2">
    <property type="entry name" value="HEMOLYSIN"/>
    <property type="match status" value="1"/>
</dbReference>
<dbReference type="Proteomes" id="UP001158360">
    <property type="component" value="Unassembled WGS sequence"/>
</dbReference>
<reference evidence="3" key="1">
    <citation type="submission" date="2022-09" db="EMBL/GenBank/DDBJ databases">
        <title>Intensive care unit water sources are persistently colonized with multi-drug resistant bacteria and are the site of extensive horizontal gene transfer of antibiotic resistance genes.</title>
        <authorList>
            <person name="Diorio-Toth L."/>
        </authorList>
    </citation>
    <scope>NUCLEOTIDE SEQUENCE</scope>
    <source>
        <strain evidence="3">GD03711</strain>
        <strain evidence="2">GD04139</strain>
    </source>
</reference>